<dbReference type="SUPFAM" id="SSF54991">
    <property type="entry name" value="Anticodon-binding domain of PheRS"/>
    <property type="match status" value="1"/>
</dbReference>
<dbReference type="InterPro" id="IPR005121">
    <property type="entry name" value="Fdx_antiC-bd"/>
</dbReference>
<dbReference type="EMBL" id="JBEPMO010000024">
    <property type="protein sequence ID" value="MET3732952.1"/>
    <property type="molecule type" value="Genomic_DNA"/>
</dbReference>
<dbReference type="GO" id="GO:0004826">
    <property type="term" value="F:phenylalanine-tRNA ligase activity"/>
    <property type="evidence" value="ECO:0007669"/>
    <property type="project" value="UniProtKB-EC"/>
</dbReference>
<dbReference type="PROSITE" id="PS51483">
    <property type="entry name" value="B5"/>
    <property type="match status" value="1"/>
</dbReference>
<keyword evidence="12 15" id="KW-0648">Protein biosynthesis</keyword>
<keyword evidence="7 15" id="KW-0479">Metal-binding</keyword>
<feature type="binding site" evidence="15">
    <location>
        <position position="477"/>
    </location>
    <ligand>
        <name>Mg(2+)</name>
        <dbReference type="ChEBI" id="CHEBI:18420"/>
        <note>shared with alpha subunit</note>
    </ligand>
</feature>
<protein>
    <recommendedName>
        <fullName evidence="15">Phenylalanine--tRNA ligase beta subunit</fullName>
        <ecNumber evidence="15">6.1.1.20</ecNumber>
    </recommendedName>
    <alternativeName>
        <fullName evidence="15">Phenylalanyl-tRNA synthetase beta subunit</fullName>
        <shortName evidence="15">PheRS</shortName>
    </alternativeName>
</protein>
<keyword evidence="13 15" id="KW-0030">Aminoacyl-tRNA synthetase</keyword>
<dbReference type="SUPFAM" id="SSF56037">
    <property type="entry name" value="PheT/TilS domain"/>
    <property type="match status" value="1"/>
</dbReference>
<dbReference type="InterPro" id="IPR045864">
    <property type="entry name" value="aa-tRNA-synth_II/BPL/LPL"/>
</dbReference>
<evidence type="ECO:0000256" key="7">
    <source>
        <dbReference type="ARBA" id="ARBA00022723"/>
    </source>
</evidence>
<dbReference type="InterPro" id="IPR004532">
    <property type="entry name" value="Phe-tRNA-ligase_IIc_bsu_bact"/>
</dbReference>
<dbReference type="InterPro" id="IPR009061">
    <property type="entry name" value="DNA-bd_dom_put_sf"/>
</dbReference>
<dbReference type="Gene3D" id="3.50.40.10">
    <property type="entry name" value="Phenylalanyl-trna Synthetase, Chain B, domain 3"/>
    <property type="match status" value="1"/>
</dbReference>
<reference evidence="20 21" key="1">
    <citation type="submission" date="2024-06" db="EMBL/GenBank/DDBJ databases">
        <title>Genomic Encyclopedia of Type Strains, Phase IV (KMG-IV): sequencing the most valuable type-strain genomes for metagenomic binning, comparative biology and taxonomic classification.</title>
        <authorList>
            <person name="Goeker M."/>
        </authorList>
    </citation>
    <scope>NUCLEOTIDE SEQUENCE [LARGE SCALE GENOMIC DNA]</scope>
    <source>
        <strain evidence="20 21">DSM 29388</strain>
    </source>
</reference>
<dbReference type="SUPFAM" id="SSF46955">
    <property type="entry name" value="Putative DNA-binding domain"/>
    <property type="match status" value="1"/>
</dbReference>
<evidence type="ECO:0000256" key="5">
    <source>
        <dbReference type="ARBA" id="ARBA00022555"/>
    </source>
</evidence>
<dbReference type="InterPro" id="IPR012340">
    <property type="entry name" value="NA-bd_OB-fold"/>
</dbReference>
<dbReference type="PANTHER" id="PTHR10947">
    <property type="entry name" value="PHENYLALANYL-TRNA SYNTHETASE BETA CHAIN AND LEUCINE-RICH REPEAT-CONTAINING PROTEIN 47"/>
    <property type="match status" value="1"/>
</dbReference>
<dbReference type="SUPFAM" id="SSF50249">
    <property type="entry name" value="Nucleic acid-binding proteins"/>
    <property type="match status" value="1"/>
</dbReference>
<feature type="domain" description="TRNA-binding" evidence="17">
    <location>
        <begin position="42"/>
        <end position="155"/>
    </location>
</feature>
<evidence type="ECO:0000256" key="3">
    <source>
        <dbReference type="ARBA" id="ARBA00011209"/>
    </source>
</evidence>
<dbReference type="InterPro" id="IPR002547">
    <property type="entry name" value="tRNA-bd_dom"/>
</dbReference>
<dbReference type="Pfam" id="PF03484">
    <property type="entry name" value="B5"/>
    <property type="match status" value="1"/>
</dbReference>
<dbReference type="InterPro" id="IPR005146">
    <property type="entry name" value="B3/B4_tRNA-bd"/>
</dbReference>
<sequence length="811" mass="90450">MKISYNWLSSFIKTDLEVQKIGEILTNTGLEVEGIEQTGSGNHNLEGVVVGKVISLEKHPNADKLRVAMVDVGTGEHLQIVCGAPNIEEEQKVPVATVGTVLTSPDGKSFTIKEAKLRGVDSSGMICSEAELGVSENNDGIWVLEPAYKVGTPISELIKKPTADTLIEIGLTPNRTDAMSHFGVARDLNAALNVLKIKGELMPPNVEEFESLGNSGKNPIQVEVKNPELAPRYAGLYLENVTIKPSPEWLQDRLKTIGLNPINNVVDITNYILHDLGQPLHAFDADKIADQKIIVQTLPEKTKFKTLDGVERELNGTELMICDAKGGMCMAGVYGGADSGVSDSTKRIFLESAYFNPVSVRKSSKFHTINTDSSFRFERGVDPNMAIIALKKAAILLAAHADAKVVGEILDIYPTPIAHTQTVVRYHKIDQLLGEKLHREQIKKILESLDIQIISESNETLEVSIPPYRADVQREVDIIEEILRIYGYNKIKTPEKISFSAVKNEEKNPQRIENAVAQTLVSLGFHEAMNNSVVKADYQQIFGLDESKEVKLLNPLSSDLALMRQSMMPGLLENVAYNFNRKNSNIKLFEFGKIYNKEKKGFDEKYRLAIVLSGNKTSDNWANPAIKTNFYTLKGIVMEIMKRIGITDLTEKPVVNSTYSDALSLEINGQEIGVLGIVSKPVLKKMDVSQEVFFAELNWDLMVKIASEFQLKYKEISKFPAVKRDLALLLEKSIVYQDLFASTQEMKLELVKSVQLFDVYEGDKLPEGKKSYAMSFTLLNEEKTLSDVEIDEVMNKLIRNFQEKFNAELRN</sequence>
<feature type="domain" description="B5" evidence="19">
    <location>
        <begin position="417"/>
        <end position="493"/>
    </location>
</feature>
<evidence type="ECO:0000256" key="9">
    <source>
        <dbReference type="ARBA" id="ARBA00022840"/>
    </source>
</evidence>
<dbReference type="Pfam" id="PF03147">
    <property type="entry name" value="FDX-ACB"/>
    <property type="match status" value="1"/>
</dbReference>
<dbReference type="InterPro" id="IPR041616">
    <property type="entry name" value="PheRS_beta_core"/>
</dbReference>
<comment type="caution">
    <text evidence="20">The sequence shown here is derived from an EMBL/GenBank/DDBJ whole genome shotgun (WGS) entry which is preliminary data.</text>
</comment>
<keyword evidence="8 15" id="KW-0547">Nucleotide-binding</keyword>
<dbReference type="InterPro" id="IPR020825">
    <property type="entry name" value="Phe-tRNA_synthase-like_B3/B4"/>
</dbReference>
<comment type="catalytic activity">
    <reaction evidence="14 15">
        <text>tRNA(Phe) + L-phenylalanine + ATP = L-phenylalanyl-tRNA(Phe) + AMP + diphosphate + H(+)</text>
        <dbReference type="Rhea" id="RHEA:19413"/>
        <dbReference type="Rhea" id="RHEA-COMP:9668"/>
        <dbReference type="Rhea" id="RHEA-COMP:9699"/>
        <dbReference type="ChEBI" id="CHEBI:15378"/>
        <dbReference type="ChEBI" id="CHEBI:30616"/>
        <dbReference type="ChEBI" id="CHEBI:33019"/>
        <dbReference type="ChEBI" id="CHEBI:58095"/>
        <dbReference type="ChEBI" id="CHEBI:78442"/>
        <dbReference type="ChEBI" id="CHEBI:78531"/>
        <dbReference type="ChEBI" id="CHEBI:456215"/>
        <dbReference type="EC" id="6.1.1.20"/>
    </reaction>
</comment>
<evidence type="ECO:0000256" key="15">
    <source>
        <dbReference type="HAMAP-Rule" id="MF_00283"/>
    </source>
</evidence>
<evidence type="ECO:0000259" key="18">
    <source>
        <dbReference type="PROSITE" id="PS51447"/>
    </source>
</evidence>
<dbReference type="RefSeq" id="WP_354510659.1">
    <property type="nucleotide sequence ID" value="NZ_JBEPMO010000024.1"/>
</dbReference>
<proteinExistence type="inferred from homology"/>
<dbReference type="PROSITE" id="PS50886">
    <property type="entry name" value="TRBD"/>
    <property type="match status" value="1"/>
</dbReference>
<comment type="subunit">
    <text evidence="3 15">Tetramer of two alpha and two beta subunits.</text>
</comment>
<evidence type="ECO:0000256" key="6">
    <source>
        <dbReference type="ARBA" id="ARBA00022598"/>
    </source>
</evidence>
<evidence type="ECO:0000259" key="19">
    <source>
        <dbReference type="PROSITE" id="PS51483"/>
    </source>
</evidence>
<comment type="subcellular location">
    <subcellularLocation>
        <location evidence="1 15">Cytoplasm</location>
    </subcellularLocation>
</comment>
<dbReference type="Gene3D" id="3.30.930.10">
    <property type="entry name" value="Bira Bifunctional Protein, Domain 2"/>
    <property type="match status" value="1"/>
</dbReference>
<dbReference type="SMART" id="SM00896">
    <property type="entry name" value="FDX-ACB"/>
    <property type="match status" value="1"/>
</dbReference>
<dbReference type="NCBIfam" id="TIGR00472">
    <property type="entry name" value="pheT_bact"/>
    <property type="match status" value="1"/>
</dbReference>
<organism evidence="20 21">
    <name type="scientific">Moheibacter stercoris</name>
    <dbReference type="NCBI Taxonomy" id="1628251"/>
    <lineage>
        <taxon>Bacteria</taxon>
        <taxon>Pseudomonadati</taxon>
        <taxon>Bacteroidota</taxon>
        <taxon>Flavobacteriia</taxon>
        <taxon>Flavobacteriales</taxon>
        <taxon>Weeksellaceae</taxon>
        <taxon>Moheibacter</taxon>
    </lineage>
</organism>
<dbReference type="HAMAP" id="MF_00283">
    <property type="entry name" value="Phe_tRNA_synth_beta1"/>
    <property type="match status" value="1"/>
</dbReference>
<evidence type="ECO:0000256" key="14">
    <source>
        <dbReference type="ARBA" id="ARBA00049255"/>
    </source>
</evidence>
<dbReference type="Gene3D" id="2.40.50.140">
    <property type="entry name" value="Nucleic acid-binding proteins"/>
    <property type="match status" value="1"/>
</dbReference>
<dbReference type="NCBIfam" id="NF045760">
    <property type="entry name" value="YtpR"/>
    <property type="match status" value="1"/>
</dbReference>
<accession>A0ABV2LZ96</accession>
<dbReference type="Pfam" id="PF17759">
    <property type="entry name" value="tRNA_synthFbeta"/>
    <property type="match status" value="1"/>
</dbReference>
<evidence type="ECO:0000256" key="4">
    <source>
        <dbReference type="ARBA" id="ARBA00022490"/>
    </source>
</evidence>
<keyword evidence="5 16" id="KW-0820">tRNA-binding</keyword>
<name>A0ABV2LZ96_9FLAO</name>
<feature type="domain" description="FDX-ACB" evidence="18">
    <location>
        <begin position="717"/>
        <end position="810"/>
    </location>
</feature>
<dbReference type="InterPro" id="IPR005147">
    <property type="entry name" value="tRNA_synthase_B5-dom"/>
</dbReference>
<evidence type="ECO:0000313" key="21">
    <source>
        <dbReference type="Proteomes" id="UP001549146"/>
    </source>
</evidence>
<dbReference type="EC" id="6.1.1.20" evidence="15"/>
<dbReference type="Pfam" id="PF03483">
    <property type="entry name" value="B3_4"/>
    <property type="match status" value="1"/>
</dbReference>
<dbReference type="InterPro" id="IPR036690">
    <property type="entry name" value="Fdx_antiC-bd_sf"/>
</dbReference>
<feature type="binding site" evidence="15">
    <location>
        <position position="471"/>
    </location>
    <ligand>
        <name>Mg(2+)</name>
        <dbReference type="ChEBI" id="CHEBI:18420"/>
        <note>shared with alpha subunit</note>
    </ligand>
</feature>
<keyword evidence="4 15" id="KW-0963">Cytoplasm</keyword>
<feature type="binding site" evidence="15">
    <location>
        <position position="480"/>
    </location>
    <ligand>
        <name>Mg(2+)</name>
        <dbReference type="ChEBI" id="CHEBI:18420"/>
        <note>shared with alpha subunit</note>
    </ligand>
</feature>
<evidence type="ECO:0000256" key="1">
    <source>
        <dbReference type="ARBA" id="ARBA00004496"/>
    </source>
</evidence>
<comment type="cofactor">
    <cofactor evidence="15">
        <name>Mg(2+)</name>
        <dbReference type="ChEBI" id="CHEBI:18420"/>
    </cofactor>
    <text evidence="15">Binds 2 magnesium ions per tetramer.</text>
</comment>
<keyword evidence="11 16" id="KW-0694">RNA-binding</keyword>
<evidence type="ECO:0000256" key="11">
    <source>
        <dbReference type="ARBA" id="ARBA00022884"/>
    </source>
</evidence>
<gene>
    <name evidence="15" type="primary">pheT</name>
    <name evidence="20" type="ORF">ABID46_002544</name>
</gene>
<keyword evidence="9 15" id="KW-0067">ATP-binding</keyword>
<evidence type="ECO:0000256" key="2">
    <source>
        <dbReference type="ARBA" id="ARBA00008653"/>
    </source>
</evidence>
<dbReference type="Gene3D" id="3.30.56.10">
    <property type="match status" value="2"/>
</dbReference>
<feature type="binding site" evidence="15">
    <location>
        <position position="481"/>
    </location>
    <ligand>
        <name>Mg(2+)</name>
        <dbReference type="ChEBI" id="CHEBI:18420"/>
        <note>shared with alpha subunit</note>
    </ligand>
</feature>
<dbReference type="SUPFAM" id="SSF55681">
    <property type="entry name" value="Class II aaRS and biotin synthetases"/>
    <property type="match status" value="1"/>
</dbReference>
<dbReference type="Pfam" id="PF01588">
    <property type="entry name" value="tRNA_bind"/>
    <property type="match status" value="1"/>
</dbReference>
<evidence type="ECO:0000256" key="10">
    <source>
        <dbReference type="ARBA" id="ARBA00022842"/>
    </source>
</evidence>
<evidence type="ECO:0000256" key="16">
    <source>
        <dbReference type="PROSITE-ProRule" id="PRU00209"/>
    </source>
</evidence>
<comment type="similarity">
    <text evidence="2 15">Belongs to the phenylalanyl-tRNA synthetase beta subunit family. Type 1 subfamily.</text>
</comment>
<keyword evidence="6 15" id="KW-0436">Ligase</keyword>
<keyword evidence="10 15" id="KW-0460">Magnesium</keyword>
<evidence type="ECO:0000259" key="17">
    <source>
        <dbReference type="PROSITE" id="PS50886"/>
    </source>
</evidence>
<dbReference type="PANTHER" id="PTHR10947:SF0">
    <property type="entry name" value="PHENYLALANINE--TRNA LIGASE BETA SUBUNIT"/>
    <property type="match status" value="1"/>
</dbReference>
<dbReference type="CDD" id="cd02796">
    <property type="entry name" value="tRNA_bind_bactPheRS"/>
    <property type="match status" value="1"/>
</dbReference>
<dbReference type="Gene3D" id="3.30.70.380">
    <property type="entry name" value="Ferrodoxin-fold anticodon-binding domain"/>
    <property type="match status" value="1"/>
</dbReference>
<dbReference type="PROSITE" id="PS51447">
    <property type="entry name" value="FDX_ACB"/>
    <property type="match status" value="1"/>
</dbReference>
<evidence type="ECO:0000256" key="12">
    <source>
        <dbReference type="ARBA" id="ARBA00022917"/>
    </source>
</evidence>
<evidence type="ECO:0000256" key="8">
    <source>
        <dbReference type="ARBA" id="ARBA00022741"/>
    </source>
</evidence>
<dbReference type="SMART" id="SM00873">
    <property type="entry name" value="B3_4"/>
    <property type="match status" value="1"/>
</dbReference>
<dbReference type="Proteomes" id="UP001549146">
    <property type="component" value="Unassembled WGS sequence"/>
</dbReference>
<dbReference type="SMART" id="SM00874">
    <property type="entry name" value="B5"/>
    <property type="match status" value="1"/>
</dbReference>
<keyword evidence="21" id="KW-1185">Reference proteome</keyword>
<dbReference type="CDD" id="cd00769">
    <property type="entry name" value="PheRS_beta_core"/>
    <property type="match status" value="1"/>
</dbReference>
<dbReference type="InterPro" id="IPR045060">
    <property type="entry name" value="Phe-tRNA-ligase_IIc_bsu"/>
</dbReference>
<evidence type="ECO:0000313" key="20">
    <source>
        <dbReference type="EMBL" id="MET3732952.1"/>
    </source>
</evidence>
<dbReference type="InterPro" id="IPR033714">
    <property type="entry name" value="tRNA_bind_bactPheRS"/>
</dbReference>
<evidence type="ECO:0000256" key="13">
    <source>
        <dbReference type="ARBA" id="ARBA00023146"/>
    </source>
</evidence>